<dbReference type="GO" id="GO:0008168">
    <property type="term" value="F:methyltransferase activity"/>
    <property type="evidence" value="ECO:0007669"/>
    <property type="project" value="UniProtKB-KW"/>
</dbReference>
<protein>
    <submittedName>
        <fullName evidence="3">Methyltransferase domain-containing protein</fullName>
    </submittedName>
</protein>
<dbReference type="EMBL" id="CP046401">
    <property type="protein sequence ID" value="QGY43068.1"/>
    <property type="molecule type" value="Genomic_DNA"/>
</dbReference>
<dbReference type="Gene3D" id="3.40.50.150">
    <property type="entry name" value="Vaccinia Virus protein VP39"/>
    <property type="match status" value="1"/>
</dbReference>
<keyword evidence="4" id="KW-1185">Reference proteome</keyword>
<dbReference type="CDD" id="cd02440">
    <property type="entry name" value="AdoMet_MTases"/>
    <property type="match status" value="1"/>
</dbReference>
<keyword evidence="3" id="KW-0489">Methyltransferase</keyword>
<dbReference type="RefSeq" id="WP_158863830.1">
    <property type="nucleotide sequence ID" value="NZ_CP046401.1"/>
</dbReference>
<evidence type="ECO:0000256" key="1">
    <source>
        <dbReference type="ARBA" id="ARBA00022679"/>
    </source>
</evidence>
<dbReference type="InterPro" id="IPR029063">
    <property type="entry name" value="SAM-dependent_MTases_sf"/>
</dbReference>
<organism evidence="3 4">
    <name type="scientific">Maribellus comscasis</name>
    <dbReference type="NCBI Taxonomy" id="2681766"/>
    <lineage>
        <taxon>Bacteria</taxon>
        <taxon>Pseudomonadati</taxon>
        <taxon>Bacteroidota</taxon>
        <taxon>Bacteroidia</taxon>
        <taxon>Marinilabiliales</taxon>
        <taxon>Prolixibacteraceae</taxon>
        <taxon>Maribellus</taxon>
    </lineage>
</organism>
<name>A0A6I6JPT6_9BACT</name>
<accession>A0A6I6JPT6</accession>
<proteinExistence type="predicted"/>
<dbReference type="InterPro" id="IPR041698">
    <property type="entry name" value="Methyltransf_25"/>
</dbReference>
<keyword evidence="1 3" id="KW-0808">Transferase</keyword>
<dbReference type="GO" id="GO:0032259">
    <property type="term" value="P:methylation"/>
    <property type="evidence" value="ECO:0007669"/>
    <property type="project" value="UniProtKB-KW"/>
</dbReference>
<evidence type="ECO:0000313" key="3">
    <source>
        <dbReference type="EMBL" id="QGY43068.1"/>
    </source>
</evidence>
<gene>
    <name evidence="3" type="ORF">GM418_05155</name>
</gene>
<dbReference type="KEGG" id="mcos:GM418_05155"/>
<evidence type="ECO:0000259" key="2">
    <source>
        <dbReference type="Pfam" id="PF13649"/>
    </source>
</evidence>
<dbReference type="AlphaFoldDB" id="A0A6I6JPT6"/>
<reference evidence="3 4" key="1">
    <citation type="submission" date="2019-11" db="EMBL/GenBank/DDBJ databases">
        <authorList>
            <person name="Zheng R.K."/>
            <person name="Sun C.M."/>
        </authorList>
    </citation>
    <scope>NUCLEOTIDE SEQUENCE [LARGE SCALE GENOMIC DNA]</scope>
    <source>
        <strain evidence="3 4">WC007</strain>
    </source>
</reference>
<dbReference type="Proteomes" id="UP000428260">
    <property type="component" value="Chromosome"/>
</dbReference>
<feature type="domain" description="Methyltransferase" evidence="2">
    <location>
        <begin position="70"/>
        <end position="165"/>
    </location>
</feature>
<dbReference type="SUPFAM" id="SSF53335">
    <property type="entry name" value="S-adenosyl-L-methionine-dependent methyltransferases"/>
    <property type="match status" value="1"/>
</dbReference>
<dbReference type="PANTHER" id="PTHR43861">
    <property type="entry name" value="TRANS-ACONITATE 2-METHYLTRANSFERASE-RELATED"/>
    <property type="match status" value="1"/>
</dbReference>
<evidence type="ECO:0000313" key="4">
    <source>
        <dbReference type="Proteomes" id="UP000428260"/>
    </source>
</evidence>
<sequence>MNIKEISTYTIKPELYTPGTDVMWTNEYISKQLLQVHLNTEIDLASRKGNTIKKTTDWILGQTQKTSLGILDLGCGPGLYSELLTQKGHKVTAVDFSKNSIEYAKKHAEEKQLNICYKNEDYRSLQLEENQFDLVILIYTDYCVLKPSERKQLLSNIKTWLKPGGTFIFDVNNDQKLEQKIFPRSWEAQEKGFWSDKPYLALSESFHYTDEKVILYQHVIVNEYETPKVYRFYTHFFSETDIKNELLQSGFKQFNFYINVLPAGDLWNGEQVIFCVVKNTK</sequence>
<dbReference type="Pfam" id="PF13649">
    <property type="entry name" value="Methyltransf_25"/>
    <property type="match status" value="1"/>
</dbReference>